<dbReference type="Pfam" id="PF12354">
    <property type="entry name" value="Internalin_N"/>
    <property type="match status" value="1"/>
</dbReference>
<dbReference type="Proteomes" id="UP000365297">
    <property type="component" value="Unassembled WGS sequence"/>
</dbReference>
<evidence type="ECO:0000313" key="15">
    <source>
        <dbReference type="Proteomes" id="UP000527632"/>
    </source>
</evidence>
<evidence type="ECO:0000256" key="1">
    <source>
        <dbReference type="SAM" id="SignalP"/>
    </source>
</evidence>
<dbReference type="EMBL" id="AABGUK010000005">
    <property type="protein sequence ID" value="EAH4242859.1"/>
    <property type="molecule type" value="Genomic_DNA"/>
</dbReference>
<dbReference type="Proteomes" id="UP000527632">
    <property type="component" value="Unassembled WGS sequence"/>
</dbReference>
<feature type="signal peptide" evidence="1">
    <location>
        <begin position="1"/>
        <end position="25"/>
    </location>
</feature>
<reference evidence="12 13" key="2">
    <citation type="submission" date="2018-06" db="EMBL/GenBank/DDBJ databases">
        <authorList>
            <consortium name="GenomeTrakr: Next Generation Sequencing Network for Food Pathogen Tracability"/>
        </authorList>
    </citation>
    <scope>NUCLEOTIDE SEQUENCE [LARGE SCALE GENOMIC DNA]</scope>
    <source>
        <strain evidence="5 13">CFSAN008042</strain>
        <strain evidence="6 16">CFSAN063727</strain>
        <strain evidence="4 12">FDA00007096</strain>
        <strain evidence="7 15">LS1344</strain>
    </source>
</reference>
<evidence type="ECO:0000313" key="17">
    <source>
        <dbReference type="Proteomes" id="UP000544530"/>
    </source>
</evidence>
<dbReference type="PROSITE" id="PS51450">
    <property type="entry name" value="LRR"/>
    <property type="match status" value="1"/>
</dbReference>
<dbReference type="Pfam" id="PF22416">
    <property type="entry name" value="Lmo2445-like_C"/>
    <property type="match status" value="1"/>
</dbReference>
<dbReference type="AlphaFoldDB" id="A0A0B8R7D8"/>
<evidence type="ECO:0000313" key="8">
    <source>
        <dbReference type="EMBL" id="ECY9783330.1"/>
    </source>
</evidence>
<evidence type="ECO:0000259" key="3">
    <source>
        <dbReference type="Pfam" id="PF22416"/>
    </source>
</evidence>
<evidence type="ECO:0000313" key="10">
    <source>
        <dbReference type="EMBL" id="RKA04869.1"/>
    </source>
</evidence>
<evidence type="ECO:0000313" key="5">
    <source>
        <dbReference type="EMBL" id="EAC7481667.1"/>
    </source>
</evidence>
<dbReference type="RefSeq" id="WP_003726173.1">
    <property type="nucleotide sequence ID" value="NC_021825.2"/>
</dbReference>
<dbReference type="Gene3D" id="3.80.10.10">
    <property type="entry name" value="Ribonuclease Inhibitor"/>
    <property type="match status" value="1"/>
</dbReference>
<dbReference type="Proteomes" id="UP000368512">
    <property type="component" value="Unassembled WGS sequence"/>
</dbReference>
<dbReference type="EMBL" id="QXLS01000009">
    <property type="protein sequence ID" value="RKA04869.1"/>
    <property type="molecule type" value="Genomic_DNA"/>
</dbReference>
<dbReference type="InterPro" id="IPR024634">
    <property type="entry name" value="Internalin_N"/>
</dbReference>
<dbReference type="EMBL" id="AALGDA010000031">
    <property type="protein sequence ID" value="ECY9783330.1"/>
    <property type="molecule type" value="Genomic_DNA"/>
</dbReference>
<reference evidence="8 14" key="3">
    <citation type="submission" date="2019-09" db="EMBL/GenBank/DDBJ databases">
        <authorList>
            <consortium name="PulseNet: The National Subtyping Network for Foodborne Disease Surveillance"/>
            <person name="Tarr C.L."/>
            <person name="Trees E."/>
            <person name="Katz L.S."/>
            <person name="Carleton-Romer H.A."/>
            <person name="Stroika S."/>
            <person name="Kucerova Z."/>
            <person name="Roache K.F."/>
            <person name="Sabol A.L."/>
            <person name="Besser J."/>
            <person name="Gerner-Smidt P."/>
        </authorList>
    </citation>
    <scope>NUCLEOTIDE SEQUENCE [LARGE SCALE GENOMIC DNA]</scope>
    <source>
        <strain evidence="8 14">PNUSAL005692</strain>
    </source>
</reference>
<dbReference type="InterPro" id="IPR032675">
    <property type="entry name" value="LRR_dom_sf"/>
</dbReference>
<dbReference type="KEGG" id="lmv:Y193_03495"/>
<comment type="caution">
    <text evidence="4">The sequence shown here is derived from an EMBL/GenBank/DDBJ whole genome shotgun (WGS) entry which is preliminary data.</text>
</comment>
<evidence type="ECO:0000313" key="16">
    <source>
        <dbReference type="Proteomes" id="UP000528151"/>
    </source>
</evidence>
<dbReference type="KEGG" id="lmok:CQ02_12410"/>
<name>A0A0B8R7D8_LISMN</name>
<sequence length="314" mass="34498">MKKIIGLAFIAFCCILFAPTIKAQADTVPLPAPIIEAFPVEAIAEAIAGELDKDSVNDTITQADLDTMTLIPLPSLGLTGEDLSVLNNEVFTNAIELAIWSNNIGELPDLSDALPALENIEANGANITLFPDANYPNLTNVDLSQNNFGFNIPKFVGMEGLVSINMEDAGLSGYVAEDIWMNMPNLDSLLLNENHLISIPEDIFLSEQLSTHSFANQTATYPHTTIKQGENLEVFVPFIYQALDFIAPSRHDLIIIKDNGRTLYEPPYPTYDGSYMYKIETAGLQPGEHLLEISLGYNSGEYTGWYDFPVTITE</sequence>
<dbReference type="Proteomes" id="UP000544530">
    <property type="component" value="Unassembled WGS sequence"/>
</dbReference>
<evidence type="ECO:0000259" key="2">
    <source>
        <dbReference type="Pfam" id="PF12354"/>
    </source>
</evidence>
<dbReference type="Proteomes" id="UP000272537">
    <property type="component" value="Unassembled WGS sequence"/>
</dbReference>
<dbReference type="OMA" id="YMYTIET"/>
<protein>
    <submittedName>
        <fullName evidence="10">Internalin B</fullName>
    </submittedName>
    <submittedName>
        <fullName evidence="4">Lmo2445 family class 3 internalin</fullName>
    </submittedName>
</protein>
<dbReference type="Proteomes" id="UP000528151">
    <property type="component" value="Unassembled WGS sequence"/>
</dbReference>
<evidence type="ECO:0000313" key="13">
    <source>
        <dbReference type="Proteomes" id="UP000368512"/>
    </source>
</evidence>
<keyword evidence="1" id="KW-0732">Signal</keyword>
<reference evidence="10 11" key="1">
    <citation type="journal article" date="2018" name="BMC Genomics">
        <title>Genes significantly associated with lineage II food isolates of Listeria monocytogenes.</title>
        <authorList>
            <person name="Pirone-Davies C."/>
            <person name="Chen Y."/>
            <person name="Pightling A."/>
            <person name="Ryan G."/>
            <person name="Wang Y."/>
            <person name="Yao K."/>
            <person name="Hoffmann M."/>
            <person name="Allard M.W."/>
        </authorList>
    </citation>
    <scope>NUCLEOTIDE SEQUENCE [LARGE SCALE GENOMIC DNA]</scope>
    <source>
        <strain evidence="10 11">PNUSAL000550</strain>
    </source>
</reference>
<dbReference type="EMBL" id="AAAJWF010000009">
    <property type="protein sequence ID" value="EAC7481667.1"/>
    <property type="molecule type" value="Genomic_DNA"/>
</dbReference>
<feature type="domain" description="Internalin N-terminal" evidence="2">
    <location>
        <begin position="23"/>
        <end position="66"/>
    </location>
</feature>
<dbReference type="EMBL" id="AABBZO010000010">
    <property type="protein sequence ID" value="EAG4462556.1"/>
    <property type="molecule type" value="Genomic_DNA"/>
</dbReference>
<evidence type="ECO:0000313" key="11">
    <source>
        <dbReference type="Proteomes" id="UP000272537"/>
    </source>
</evidence>
<accession>A0A0B8R7D8</accession>
<organism evidence="4 12">
    <name type="scientific">Listeria monocytogenes</name>
    <dbReference type="NCBI Taxonomy" id="1639"/>
    <lineage>
        <taxon>Bacteria</taxon>
        <taxon>Bacillati</taxon>
        <taxon>Bacillota</taxon>
        <taxon>Bacilli</taxon>
        <taxon>Bacillales</taxon>
        <taxon>Listeriaceae</taxon>
        <taxon>Listeria</taxon>
    </lineage>
</organism>
<dbReference type="Proteomes" id="UP000489121">
    <property type="component" value="Unassembled WGS sequence"/>
</dbReference>
<proteinExistence type="predicted"/>
<feature type="chain" id="PRO_5043118786" evidence="1">
    <location>
        <begin position="26"/>
        <end position="314"/>
    </location>
</feature>
<feature type="domain" description="Lmo2445-like C-terminal" evidence="3">
    <location>
        <begin position="220"/>
        <end position="313"/>
    </location>
</feature>
<evidence type="ECO:0000313" key="14">
    <source>
        <dbReference type="Proteomes" id="UP000489121"/>
    </source>
</evidence>
<gene>
    <name evidence="10" type="primary">inlb_7</name>
    <name evidence="4" type="ORF">ARY78_09945</name>
    <name evidence="6" type="ORF">CA369_09685</name>
    <name evidence="5" type="ORF">DQ70_13330</name>
    <name evidence="10" type="ORF">DYZ80_02905</name>
    <name evidence="7" type="ORF">E5F58_12765</name>
    <name evidence="8" type="ORF">F6515_10080</name>
    <name evidence="9" type="ORF">HZJ64_10695</name>
</gene>
<evidence type="ECO:0000313" key="6">
    <source>
        <dbReference type="EMBL" id="EAG4462556.1"/>
    </source>
</evidence>
<dbReference type="SUPFAM" id="SSF52058">
    <property type="entry name" value="L domain-like"/>
    <property type="match status" value="1"/>
</dbReference>
<dbReference type="EMBL" id="JACAVN010000006">
    <property type="protein sequence ID" value="NYA02304.1"/>
    <property type="molecule type" value="Genomic_DNA"/>
</dbReference>
<evidence type="ECO:0000313" key="4">
    <source>
        <dbReference type="EMBL" id="EAC5550750.1"/>
    </source>
</evidence>
<dbReference type="InterPro" id="IPR001611">
    <property type="entry name" value="Leu-rich_rpt"/>
</dbReference>
<dbReference type="InterPro" id="IPR054772">
    <property type="entry name" value="Lmo2445-like_C"/>
</dbReference>
<reference evidence="9 17" key="4">
    <citation type="submission" date="2020-06" db="EMBL/GenBank/DDBJ databases">
        <title>Two Listeria outbreaks in Switzerland in 2018 and 2020.</title>
        <authorList>
            <person name="Stevens M.J.A."/>
            <person name="Bloemberg G."/>
            <person name="Nusch-Inderbinnen M."/>
            <person name="Stephan R."/>
        </authorList>
    </citation>
    <scope>NUCLEOTIDE SEQUENCE [LARGE SCALE GENOMIC DNA]</scope>
    <source>
        <strain evidence="9 17">N18-0707</strain>
    </source>
</reference>
<evidence type="ECO:0000313" key="7">
    <source>
        <dbReference type="EMBL" id="EAH4242859.1"/>
    </source>
</evidence>
<evidence type="ECO:0000313" key="12">
    <source>
        <dbReference type="Proteomes" id="UP000365297"/>
    </source>
</evidence>
<evidence type="ECO:0000313" key="9">
    <source>
        <dbReference type="EMBL" id="NYA02304.1"/>
    </source>
</evidence>
<dbReference type="EMBL" id="AAAIXK010000005">
    <property type="protein sequence ID" value="EAC5550750.1"/>
    <property type="molecule type" value="Genomic_DNA"/>
</dbReference>